<feature type="transmembrane region" description="Helical" evidence="7">
    <location>
        <begin position="198"/>
        <end position="216"/>
    </location>
</feature>
<feature type="transmembrane region" description="Helical" evidence="7">
    <location>
        <begin position="94"/>
        <end position="111"/>
    </location>
</feature>
<gene>
    <name evidence="8" type="ORF">HMPREF1541_11058</name>
</gene>
<dbReference type="InterPro" id="IPR001248">
    <property type="entry name" value="Pur-cyt_permease"/>
</dbReference>
<dbReference type="Pfam" id="PF02133">
    <property type="entry name" value="Transp_cyt_pur"/>
    <property type="match status" value="1"/>
</dbReference>
<dbReference type="OrthoDB" id="2018619at2759"/>
<evidence type="ECO:0000256" key="1">
    <source>
        <dbReference type="ARBA" id="ARBA00004141"/>
    </source>
</evidence>
<comment type="subcellular location">
    <subcellularLocation>
        <location evidence="1">Membrane</location>
        <topology evidence="1">Multi-pass membrane protein</topology>
    </subcellularLocation>
</comment>
<feature type="transmembrane region" description="Helical" evidence="7">
    <location>
        <begin position="291"/>
        <end position="308"/>
    </location>
</feature>
<accession>W2S5H9</accession>
<dbReference type="Gene3D" id="1.10.4160.10">
    <property type="entry name" value="Hydantoin permease"/>
    <property type="match status" value="1"/>
</dbReference>
<dbReference type="AlphaFoldDB" id="W2S5H9"/>
<dbReference type="Proteomes" id="UP000030752">
    <property type="component" value="Unassembled WGS sequence"/>
</dbReference>
<dbReference type="InParanoid" id="W2S5H9"/>
<keyword evidence="9" id="KW-1185">Reference proteome</keyword>
<evidence type="ECO:0008006" key="10">
    <source>
        <dbReference type="Google" id="ProtNLM"/>
    </source>
</evidence>
<comment type="similarity">
    <text evidence="2">Belongs to the purine-cytosine permease (2.A.39) family.</text>
</comment>
<feature type="transmembrane region" description="Helical" evidence="7">
    <location>
        <begin position="159"/>
        <end position="177"/>
    </location>
</feature>
<keyword evidence="4 7" id="KW-1133">Transmembrane helix</keyword>
<evidence type="ECO:0000256" key="3">
    <source>
        <dbReference type="ARBA" id="ARBA00022692"/>
    </source>
</evidence>
<feature type="region of interest" description="Disordered" evidence="6">
    <location>
        <begin position="451"/>
        <end position="471"/>
    </location>
</feature>
<dbReference type="GeneID" id="19978397"/>
<feature type="transmembrane region" description="Helical" evidence="7">
    <location>
        <begin position="37"/>
        <end position="60"/>
    </location>
</feature>
<feature type="transmembrane region" description="Helical" evidence="7">
    <location>
        <begin position="314"/>
        <end position="338"/>
    </location>
</feature>
<keyword evidence="5 7" id="KW-0472">Membrane</keyword>
<dbReference type="eggNOG" id="KOG2466">
    <property type="taxonomic scope" value="Eukaryota"/>
</dbReference>
<feature type="transmembrane region" description="Helical" evidence="7">
    <location>
        <begin position="358"/>
        <end position="379"/>
    </location>
</feature>
<dbReference type="InterPro" id="IPR045225">
    <property type="entry name" value="Uracil/uridine/allantoin_perm"/>
</dbReference>
<dbReference type="VEuPathDB" id="FungiDB:HMPREF1541_11058"/>
<dbReference type="EMBL" id="KB822717">
    <property type="protein sequence ID" value="ETN43927.1"/>
    <property type="molecule type" value="Genomic_DNA"/>
</dbReference>
<evidence type="ECO:0000256" key="2">
    <source>
        <dbReference type="ARBA" id="ARBA00008974"/>
    </source>
</evidence>
<feature type="compositionally biased region" description="Basic and acidic residues" evidence="6">
    <location>
        <begin position="454"/>
        <end position="471"/>
    </location>
</feature>
<feature type="transmembrane region" description="Helical" evidence="7">
    <location>
        <begin position="256"/>
        <end position="279"/>
    </location>
</feature>
<name>W2S5H9_CYPE1</name>
<evidence type="ECO:0000256" key="5">
    <source>
        <dbReference type="ARBA" id="ARBA00023136"/>
    </source>
</evidence>
<evidence type="ECO:0000313" key="8">
    <source>
        <dbReference type="EMBL" id="ETN43927.1"/>
    </source>
</evidence>
<sequence>MVCGGILSGLVSWGCGEFGIRYNLGFPMQSRAAFGMYGSYFVVILKCFSNFVYSGIQAYWGGISMRVMLSAIFPTFHRLRNTIPESANVTTKDFIGTVIYFCIFVPLLWVKPYKMQKFFLVSFIGVLLTILGMFIWSMAASGGGGNLVAPSQDLSTGDTVFRFFQAICTLCTTYTGVSIRHSDWSRYRKTPRAARLGIWIACPLVVIVASLFGILVTSATQKLYGEIIWQPMTLLAHIQEVDYSATTRAGTFFAGLGWFLSQIAINYSSNAIATGMDLASILPQYINARRGSLLLAIIAIASCPWNMVNSPGTFITVIGSLGIFISPLIGIYIADFVVVRKMKYKVGDLYVGGKASVYWFQFGFHWRAFLTWALLIWMSMPGFVGAIRGESYGIAWTRIFQLSFLIGLFGGFIIYCIICKLSPVPGAGVYEPWVEPVAASGARGDEEFLDGVSVDEKRPERHDVNEKEVNA</sequence>
<organism evidence="8 9">
    <name type="scientific">Cyphellophora europaea (strain CBS 101466)</name>
    <name type="common">Phialophora europaea</name>
    <dbReference type="NCBI Taxonomy" id="1220924"/>
    <lineage>
        <taxon>Eukaryota</taxon>
        <taxon>Fungi</taxon>
        <taxon>Dikarya</taxon>
        <taxon>Ascomycota</taxon>
        <taxon>Pezizomycotina</taxon>
        <taxon>Eurotiomycetes</taxon>
        <taxon>Chaetothyriomycetidae</taxon>
        <taxon>Chaetothyriales</taxon>
        <taxon>Cyphellophoraceae</taxon>
        <taxon>Cyphellophora</taxon>
    </lineage>
</organism>
<dbReference type="RefSeq" id="XP_008713949.1">
    <property type="nucleotide sequence ID" value="XM_008715727.1"/>
</dbReference>
<keyword evidence="3 7" id="KW-0812">Transmembrane</keyword>
<evidence type="ECO:0000256" key="7">
    <source>
        <dbReference type="SAM" id="Phobius"/>
    </source>
</evidence>
<evidence type="ECO:0000256" key="6">
    <source>
        <dbReference type="SAM" id="MobiDB-lite"/>
    </source>
</evidence>
<dbReference type="GO" id="GO:0015205">
    <property type="term" value="F:nucleobase transmembrane transporter activity"/>
    <property type="evidence" value="ECO:0007669"/>
    <property type="project" value="TreeGrafter"/>
</dbReference>
<feature type="transmembrane region" description="Helical" evidence="7">
    <location>
        <begin position="399"/>
        <end position="418"/>
    </location>
</feature>
<dbReference type="PANTHER" id="PTHR30618">
    <property type="entry name" value="NCS1 FAMILY PURINE/PYRIMIDINE TRANSPORTER"/>
    <property type="match status" value="1"/>
</dbReference>
<dbReference type="GO" id="GO:0005886">
    <property type="term" value="C:plasma membrane"/>
    <property type="evidence" value="ECO:0007669"/>
    <property type="project" value="TreeGrafter"/>
</dbReference>
<feature type="transmembrane region" description="Helical" evidence="7">
    <location>
        <begin position="118"/>
        <end position="139"/>
    </location>
</feature>
<reference evidence="8 9" key="1">
    <citation type="submission" date="2013-03" db="EMBL/GenBank/DDBJ databases">
        <title>The Genome Sequence of Phialophora europaea CBS 101466.</title>
        <authorList>
            <consortium name="The Broad Institute Genomics Platform"/>
            <person name="Cuomo C."/>
            <person name="de Hoog S."/>
            <person name="Gorbushina A."/>
            <person name="Walker B."/>
            <person name="Young S.K."/>
            <person name="Zeng Q."/>
            <person name="Gargeya S."/>
            <person name="Fitzgerald M."/>
            <person name="Haas B."/>
            <person name="Abouelleil A."/>
            <person name="Allen A.W."/>
            <person name="Alvarado L."/>
            <person name="Arachchi H.M."/>
            <person name="Berlin A.M."/>
            <person name="Chapman S.B."/>
            <person name="Gainer-Dewar J."/>
            <person name="Goldberg J."/>
            <person name="Griggs A."/>
            <person name="Gujja S."/>
            <person name="Hansen M."/>
            <person name="Howarth C."/>
            <person name="Imamovic A."/>
            <person name="Ireland A."/>
            <person name="Larimer J."/>
            <person name="McCowan C."/>
            <person name="Murphy C."/>
            <person name="Pearson M."/>
            <person name="Poon T.W."/>
            <person name="Priest M."/>
            <person name="Roberts A."/>
            <person name="Saif S."/>
            <person name="Shea T."/>
            <person name="Sisk P."/>
            <person name="Sykes S."/>
            <person name="Wortman J."/>
            <person name="Nusbaum C."/>
            <person name="Birren B."/>
        </authorList>
    </citation>
    <scope>NUCLEOTIDE SEQUENCE [LARGE SCALE GENOMIC DNA]</scope>
    <source>
        <strain evidence="8 9">CBS 101466</strain>
    </source>
</reference>
<protein>
    <recommendedName>
        <fullName evidence="10">NCS1 nucleoside transporter</fullName>
    </recommendedName>
</protein>
<dbReference type="PANTHER" id="PTHR30618:SF15">
    <property type="entry name" value="NICOTINAMIDE RIBOSIDE TRANSPORTER 1-RELATED"/>
    <property type="match status" value="1"/>
</dbReference>
<evidence type="ECO:0000313" key="9">
    <source>
        <dbReference type="Proteomes" id="UP000030752"/>
    </source>
</evidence>
<dbReference type="HOGENOM" id="CLU_021555_3_1_1"/>
<proteinExistence type="inferred from homology"/>
<evidence type="ECO:0000256" key="4">
    <source>
        <dbReference type="ARBA" id="ARBA00022989"/>
    </source>
</evidence>